<reference evidence="7" key="1">
    <citation type="submission" date="2025-08" db="UniProtKB">
        <authorList>
            <consortium name="RefSeq"/>
        </authorList>
    </citation>
    <scope>IDENTIFICATION</scope>
</reference>
<evidence type="ECO:0000256" key="2">
    <source>
        <dbReference type="SAM" id="Coils"/>
    </source>
</evidence>
<dbReference type="InterPro" id="IPR005312">
    <property type="entry name" value="DUF1759"/>
</dbReference>
<dbReference type="InterPro" id="IPR001584">
    <property type="entry name" value="Integrase_cat-core"/>
</dbReference>
<proteinExistence type="predicted"/>
<dbReference type="InterPro" id="IPR040676">
    <property type="entry name" value="DUF5641"/>
</dbReference>
<dbReference type="Gene3D" id="3.10.10.10">
    <property type="entry name" value="HIV Type 1 Reverse Transcriptase, subunit A, domain 1"/>
    <property type="match status" value="1"/>
</dbReference>
<dbReference type="GeneID" id="100897240"/>
<protein>
    <submittedName>
        <fullName evidence="7">Uncharacterized protein LOC100897240</fullName>
    </submittedName>
</protein>
<feature type="region of interest" description="Disordered" evidence="3">
    <location>
        <begin position="168"/>
        <end position="224"/>
    </location>
</feature>
<accession>A0AAJ7WGW9</accession>
<dbReference type="GO" id="GO:0004190">
    <property type="term" value="F:aspartic-type endopeptidase activity"/>
    <property type="evidence" value="ECO:0007669"/>
    <property type="project" value="InterPro"/>
</dbReference>
<dbReference type="Gene3D" id="3.30.70.270">
    <property type="match status" value="1"/>
</dbReference>
<organism evidence="6 7">
    <name type="scientific">Galendromus occidentalis</name>
    <name type="common">western predatory mite</name>
    <dbReference type="NCBI Taxonomy" id="34638"/>
    <lineage>
        <taxon>Eukaryota</taxon>
        <taxon>Metazoa</taxon>
        <taxon>Ecdysozoa</taxon>
        <taxon>Arthropoda</taxon>
        <taxon>Chelicerata</taxon>
        <taxon>Arachnida</taxon>
        <taxon>Acari</taxon>
        <taxon>Parasitiformes</taxon>
        <taxon>Mesostigmata</taxon>
        <taxon>Gamasina</taxon>
        <taxon>Phytoseioidea</taxon>
        <taxon>Phytoseiidae</taxon>
        <taxon>Typhlodrominae</taxon>
        <taxon>Galendromus</taxon>
    </lineage>
</organism>
<dbReference type="Pfam" id="PF05380">
    <property type="entry name" value="Peptidase_A17"/>
    <property type="match status" value="1"/>
</dbReference>
<dbReference type="PROSITE" id="PS50175">
    <property type="entry name" value="ASP_PROT_RETROV"/>
    <property type="match status" value="1"/>
</dbReference>
<dbReference type="KEGG" id="goe:100897240"/>
<gene>
    <name evidence="7" type="primary">LOC100897240</name>
</gene>
<dbReference type="Pfam" id="PF18701">
    <property type="entry name" value="DUF5641"/>
    <property type="match status" value="1"/>
</dbReference>
<dbReference type="GO" id="GO:0015074">
    <property type="term" value="P:DNA integration"/>
    <property type="evidence" value="ECO:0007669"/>
    <property type="project" value="InterPro"/>
</dbReference>
<dbReference type="GO" id="GO:0003676">
    <property type="term" value="F:nucleic acid binding"/>
    <property type="evidence" value="ECO:0007669"/>
    <property type="project" value="InterPro"/>
</dbReference>
<dbReference type="Gene3D" id="3.30.420.10">
    <property type="entry name" value="Ribonuclease H-like superfamily/Ribonuclease H"/>
    <property type="match status" value="1"/>
</dbReference>
<dbReference type="RefSeq" id="XP_028966407.1">
    <property type="nucleotide sequence ID" value="XM_029110574.1"/>
</dbReference>
<keyword evidence="6" id="KW-1185">Reference proteome</keyword>
<name>A0AAJ7WGW9_9ACAR</name>
<dbReference type="InterPro" id="IPR012337">
    <property type="entry name" value="RNaseH-like_sf"/>
</dbReference>
<dbReference type="GO" id="GO:0042575">
    <property type="term" value="C:DNA polymerase complex"/>
    <property type="evidence" value="ECO:0007669"/>
    <property type="project" value="UniProtKB-ARBA"/>
</dbReference>
<feature type="compositionally biased region" description="Low complexity" evidence="3">
    <location>
        <begin position="184"/>
        <end position="207"/>
    </location>
</feature>
<feature type="coiled-coil region" evidence="2">
    <location>
        <begin position="368"/>
        <end position="399"/>
    </location>
</feature>
<dbReference type="InterPro" id="IPR021109">
    <property type="entry name" value="Peptidase_aspartic_dom_sf"/>
</dbReference>
<dbReference type="GO" id="GO:0006508">
    <property type="term" value="P:proteolysis"/>
    <property type="evidence" value="ECO:0007669"/>
    <property type="project" value="InterPro"/>
</dbReference>
<evidence type="ECO:0000313" key="6">
    <source>
        <dbReference type="Proteomes" id="UP000694867"/>
    </source>
</evidence>
<feature type="region of interest" description="Disordered" evidence="3">
    <location>
        <begin position="1"/>
        <end position="36"/>
    </location>
</feature>
<keyword evidence="1" id="KW-0378">Hydrolase</keyword>
<keyword evidence="2" id="KW-0175">Coiled coil</keyword>
<feature type="compositionally biased region" description="Low complexity" evidence="3">
    <location>
        <begin position="408"/>
        <end position="420"/>
    </location>
</feature>
<dbReference type="InterPro" id="IPR001995">
    <property type="entry name" value="Peptidase_A2_cat"/>
</dbReference>
<evidence type="ECO:0000259" key="5">
    <source>
        <dbReference type="PROSITE" id="PS50994"/>
    </source>
</evidence>
<dbReference type="Pfam" id="PF03564">
    <property type="entry name" value="DUF1759"/>
    <property type="match status" value="1"/>
</dbReference>
<sequence>MSHNQASASTSKMDRKTQESTHTELHQASPQPPPLPLLWTREKIKLHRGQLTRLVNKAAQLSHSGLDTVEHLKAMYRQVDAMRDKFQELSELFDTLGTSPEFTSDEASVSKEFQKHAEYEEAASTAVDNLLAAIDPLEAVHGAQSTPTPLADLAALQTSEEFQETEQAETAQENGQDSFHSDEQQTQQTLDSQQTEVYAEELQQPQQPEEPPRTPVYFHSDPSKKVPKFNGNPVRYVEWERLFDFYVDRTSLEVTEKCRILKNSLIGQAHNAVAHLTIGQEAYPLMKETIKANFGDSRWAKTALIQRVHGLCKSKELFKTNKFIHFVSSLALSVRSLVSLGSSFESLSDSFVSMILGCVPSSFRNEFNRNLSRQVDRSSSELEVLLKALEEEKRILQAGDRQAAFNGSHAQQSNQAHQANPGHSRRDEGAKHSRGKRQGGFQEQSAQFAFASAVSQPDHSCVFCGDSHSGLKCTKTMSVEERRRRCEEQSACLRCLRRNHIAKKCRAKLSNCRKCGGRHSDVVCARNSPSANPGSPQVAAASCPFQSLPQPAGALIQTGYVWVINGSKKRIARVLLDPGAMRSLVSEKLVKDLQIPTLSSEPIQIHGIGGKVTDAKLLDLCRLKLKSRFSKKQISITCLTIPKVIKPIIPNVTAIGGFSPVADSKEEGFPEEIELLIANDWLHQVYSGQNQIVGSAFASPTIFGWFFWGRSGSNQFTNSVHTAAGVIQCIAAANITQSLTQPVSPRGIPENLEFLWDTEILGIERSLSDEEQRSIAEMEKFFNTISRNENGRYCVALPFKPNLPTLGDNQKLAYSRLVAFLKNARKKPELLKAADNEIKKYIAEGYAELAEPRAPGEQAHYLPLLAVAKKALAGSQELRVRLVKDGGSRSSDEASLNDVLEKGPNLLPDILSALANFRKRPIVIVADIEQAFMQFLIKKEHRRFLRFYWATGISEDPRAPIREYWATVLDFGLICSPWLHCAGVRFHLDQEIEKLPDKANMLREIRDSFYMDDVCVGMNSIAEAKQATRDMLQIFRNGHFPLNKWATNSQPLAEFISSVVGPSRSVSATDTKSKFLGVSWNQVSDYLFIDVRKIASFLLEGPTSKRQLLKGLSQIFDPLGILASISINFKILTQTLWEKKIDWDTPLDGELKEAYINAANNLEFGGEIQLNRGIFVIPRAEARRELHVFADASLAAYGCIAYIRELPRATSRKKPSVSFVMAKARVAPLKGKWTIPRLELVAAVLAARFAKNIQKLFASEVDEVFLYSDNSSVLGWIRDSADRWKPFVGNRIREIQNLSSSNSWSYIRSEENPADLLSRGCPLDSPELRRFWLAGPQWLSVSGRPEPHSLNDSVPSGEILIERRQEILAAAEVVNEPPLFRKQFSSWRKTVRIVAYMLRFASKSSQGSKPTDRTIDTAEFQVAEDKLLKNIQSAHFSTEIASECRSITKSSELFQLNPFVAEDGFLRCRSRLERSTELCFDEKYPIIFPGEDHLTRLLVEWFHSEACMHTGGVAGTLQEIRKRFFVLRARRAVKAAISGCKTCLRFRAQRASEPMAPLPPFRIESCAPFAVTGVDHAGPIYIKNDLGVKQKSYILLLVCAVTRAVRLELVPDLSTYEFLIALRRFIARNPAVVRIVSDNAKTFKKANNELNVLFDHAKAPETRSLLTSKRIVWQFSTEKAPWQGGFWERMVQTVKRPLRNILGVHCLKFRELETVLTEIEKIVNDRPISAVVTDPNEPRALSPSDLLYGYPTRQALPETKRVISTAESATALVFSERWKYQQSVLRGFWKQFHSGYLQYLRSAHYIKPQDSRPLAVGDVCILQSPDASRAFWPLCVVKSLCGGEGSSSRHRSCVIKTNSGQTLRRPIQLLYRLEVSQF</sequence>
<evidence type="ECO:0000256" key="1">
    <source>
        <dbReference type="ARBA" id="ARBA00022801"/>
    </source>
</evidence>
<dbReference type="InterPro" id="IPR008042">
    <property type="entry name" value="Retrotrans_Pao"/>
</dbReference>
<dbReference type="GO" id="GO:0071897">
    <property type="term" value="P:DNA biosynthetic process"/>
    <property type="evidence" value="ECO:0007669"/>
    <property type="project" value="UniProtKB-ARBA"/>
</dbReference>
<dbReference type="PROSITE" id="PS50994">
    <property type="entry name" value="INTEGRASE"/>
    <property type="match status" value="1"/>
</dbReference>
<dbReference type="PANTHER" id="PTHR47331:SF5">
    <property type="entry name" value="RIBONUCLEASE H"/>
    <property type="match status" value="1"/>
</dbReference>
<evidence type="ECO:0000259" key="4">
    <source>
        <dbReference type="PROSITE" id="PS50175"/>
    </source>
</evidence>
<dbReference type="InterPro" id="IPR041588">
    <property type="entry name" value="Integrase_H2C2"/>
</dbReference>
<dbReference type="Proteomes" id="UP000694867">
    <property type="component" value="Unplaced"/>
</dbReference>
<feature type="region of interest" description="Disordered" evidence="3">
    <location>
        <begin position="406"/>
        <end position="442"/>
    </location>
</feature>
<dbReference type="Gene3D" id="2.40.70.10">
    <property type="entry name" value="Acid Proteases"/>
    <property type="match status" value="1"/>
</dbReference>
<dbReference type="SUPFAM" id="SSF53098">
    <property type="entry name" value="Ribonuclease H-like"/>
    <property type="match status" value="1"/>
</dbReference>
<dbReference type="Pfam" id="PF17921">
    <property type="entry name" value="Integrase_H2C2"/>
    <property type="match status" value="1"/>
</dbReference>
<dbReference type="InterPro" id="IPR043502">
    <property type="entry name" value="DNA/RNA_pol_sf"/>
</dbReference>
<dbReference type="SUPFAM" id="SSF56672">
    <property type="entry name" value="DNA/RNA polymerases"/>
    <property type="match status" value="1"/>
</dbReference>
<feature type="domain" description="Peptidase A2" evidence="4">
    <location>
        <begin position="572"/>
        <end position="610"/>
    </location>
</feature>
<feature type="domain" description="Integrase catalytic" evidence="5">
    <location>
        <begin position="1564"/>
        <end position="1751"/>
    </location>
</feature>
<dbReference type="InterPro" id="IPR036397">
    <property type="entry name" value="RNaseH_sf"/>
</dbReference>
<feature type="compositionally biased region" description="Basic and acidic residues" evidence="3">
    <location>
        <begin position="12"/>
        <end position="25"/>
    </location>
</feature>
<evidence type="ECO:0000313" key="7">
    <source>
        <dbReference type="RefSeq" id="XP_028966407.1"/>
    </source>
</evidence>
<evidence type="ECO:0000256" key="3">
    <source>
        <dbReference type="SAM" id="MobiDB-lite"/>
    </source>
</evidence>
<dbReference type="PANTHER" id="PTHR47331">
    <property type="entry name" value="PHD-TYPE DOMAIN-CONTAINING PROTEIN"/>
    <property type="match status" value="1"/>
</dbReference>
<dbReference type="InterPro" id="IPR043128">
    <property type="entry name" value="Rev_trsase/Diguanyl_cyclase"/>
</dbReference>
<feature type="compositionally biased region" description="Polar residues" evidence="3">
    <location>
        <begin position="1"/>
        <end position="11"/>
    </location>
</feature>